<dbReference type="PANTHER" id="PTHR45436:SF5">
    <property type="entry name" value="SENSOR HISTIDINE KINASE TRCS"/>
    <property type="match status" value="1"/>
</dbReference>
<protein>
    <recommendedName>
        <fullName evidence="3">histidine kinase</fullName>
        <ecNumber evidence="3">2.7.13.3</ecNumber>
    </recommendedName>
</protein>
<evidence type="ECO:0000256" key="5">
    <source>
        <dbReference type="ARBA" id="ARBA00022679"/>
    </source>
</evidence>
<dbReference type="Gene3D" id="6.10.340.10">
    <property type="match status" value="1"/>
</dbReference>
<dbReference type="InterPro" id="IPR005467">
    <property type="entry name" value="His_kinase_dom"/>
</dbReference>
<evidence type="ECO:0000256" key="7">
    <source>
        <dbReference type="ARBA" id="ARBA00022777"/>
    </source>
</evidence>
<comment type="catalytic activity">
    <reaction evidence="1">
        <text>ATP + protein L-histidine = ADP + protein N-phospho-L-histidine.</text>
        <dbReference type="EC" id="2.7.13.3"/>
    </reaction>
</comment>
<dbReference type="SUPFAM" id="SSF158472">
    <property type="entry name" value="HAMP domain-like"/>
    <property type="match status" value="1"/>
</dbReference>
<accession>A0A6J4T0E2</accession>
<evidence type="ECO:0000313" key="14">
    <source>
        <dbReference type="EMBL" id="CAA9509850.1"/>
    </source>
</evidence>
<dbReference type="InterPro" id="IPR036890">
    <property type="entry name" value="HATPase_C_sf"/>
</dbReference>
<keyword evidence="9" id="KW-0902">Two-component regulatory system</keyword>
<keyword evidence="5" id="KW-0808">Transferase</keyword>
<dbReference type="InterPro" id="IPR003661">
    <property type="entry name" value="HisK_dim/P_dom"/>
</dbReference>
<evidence type="ECO:0000256" key="4">
    <source>
        <dbReference type="ARBA" id="ARBA00022553"/>
    </source>
</evidence>
<dbReference type="Pfam" id="PF02518">
    <property type="entry name" value="HATPase_c"/>
    <property type="match status" value="1"/>
</dbReference>
<dbReference type="GO" id="GO:0005886">
    <property type="term" value="C:plasma membrane"/>
    <property type="evidence" value="ECO:0007669"/>
    <property type="project" value="UniProtKB-SubCell"/>
</dbReference>
<keyword evidence="6 11" id="KW-0812">Transmembrane</keyword>
<dbReference type="PANTHER" id="PTHR45436">
    <property type="entry name" value="SENSOR HISTIDINE KINASE YKOH"/>
    <property type="match status" value="1"/>
</dbReference>
<dbReference type="SUPFAM" id="SSF55874">
    <property type="entry name" value="ATPase domain of HSP90 chaperone/DNA topoisomerase II/histidine kinase"/>
    <property type="match status" value="1"/>
</dbReference>
<comment type="subcellular location">
    <subcellularLocation>
        <location evidence="2">Cell membrane</location>
    </subcellularLocation>
</comment>
<dbReference type="CDD" id="cd06225">
    <property type="entry name" value="HAMP"/>
    <property type="match status" value="1"/>
</dbReference>
<dbReference type="Pfam" id="PF00672">
    <property type="entry name" value="HAMP"/>
    <property type="match status" value="1"/>
</dbReference>
<sequence>MAASYLLLRGYLRDTLPGNFADDALDELLTQYALAFVGVMLVALALGWAVAGRALAPLRTMTATAREVSQDRLDRRIALGGPRDELRELADTFDAMLDRLQDSFDGQRRFVANASHELRSPLTLIRAEADVALANPDADEAELRAMAEAVRMGTERMERLLEGLLLLARSQRGLARREPLDLAEVCERAAGHVRGEAAAARVELRVATHPAPVTGDAELLVRLVENLLENGVRHNRPGGWVAAGTASGLRGEAMLEVSNSGPRIEPEAVRRLTEPFERLGRRSDGRGAGLGLSIVRSVVDAHGGELAITAREAGGLAVRVTFPRPGS</sequence>
<dbReference type="InterPro" id="IPR004358">
    <property type="entry name" value="Sig_transdc_His_kin-like_C"/>
</dbReference>
<dbReference type="GO" id="GO:0000155">
    <property type="term" value="F:phosphorelay sensor kinase activity"/>
    <property type="evidence" value="ECO:0007669"/>
    <property type="project" value="InterPro"/>
</dbReference>
<dbReference type="InterPro" id="IPR050428">
    <property type="entry name" value="TCS_sensor_his_kinase"/>
</dbReference>
<feature type="transmembrane region" description="Helical" evidence="11">
    <location>
        <begin position="32"/>
        <end position="51"/>
    </location>
</feature>
<keyword evidence="4" id="KW-0597">Phosphoprotein</keyword>
<dbReference type="PRINTS" id="PR00344">
    <property type="entry name" value="BCTRLSENSOR"/>
</dbReference>
<evidence type="ECO:0000256" key="8">
    <source>
        <dbReference type="ARBA" id="ARBA00022989"/>
    </source>
</evidence>
<proteinExistence type="predicted"/>
<dbReference type="CDD" id="cd00075">
    <property type="entry name" value="HATPase"/>
    <property type="match status" value="1"/>
</dbReference>
<evidence type="ECO:0000256" key="2">
    <source>
        <dbReference type="ARBA" id="ARBA00004236"/>
    </source>
</evidence>
<dbReference type="Gene3D" id="3.30.565.10">
    <property type="entry name" value="Histidine kinase-like ATPase, C-terminal domain"/>
    <property type="match status" value="1"/>
</dbReference>
<evidence type="ECO:0000256" key="6">
    <source>
        <dbReference type="ARBA" id="ARBA00022692"/>
    </source>
</evidence>
<dbReference type="AlphaFoldDB" id="A0A6J4T0E2"/>
<gene>
    <name evidence="14" type="ORF">AVDCRST_MAG13-2745</name>
</gene>
<dbReference type="PROSITE" id="PS50109">
    <property type="entry name" value="HIS_KIN"/>
    <property type="match status" value="1"/>
</dbReference>
<dbReference type="InterPro" id="IPR036097">
    <property type="entry name" value="HisK_dim/P_sf"/>
</dbReference>
<dbReference type="InterPro" id="IPR003660">
    <property type="entry name" value="HAMP_dom"/>
</dbReference>
<evidence type="ECO:0000256" key="11">
    <source>
        <dbReference type="SAM" id="Phobius"/>
    </source>
</evidence>
<evidence type="ECO:0000256" key="3">
    <source>
        <dbReference type="ARBA" id="ARBA00012438"/>
    </source>
</evidence>
<dbReference type="SMART" id="SM00388">
    <property type="entry name" value="HisKA"/>
    <property type="match status" value="1"/>
</dbReference>
<dbReference type="SMART" id="SM00304">
    <property type="entry name" value="HAMP"/>
    <property type="match status" value="1"/>
</dbReference>
<evidence type="ECO:0000259" key="13">
    <source>
        <dbReference type="PROSITE" id="PS50885"/>
    </source>
</evidence>
<dbReference type="PROSITE" id="PS50885">
    <property type="entry name" value="HAMP"/>
    <property type="match status" value="1"/>
</dbReference>
<keyword evidence="10 11" id="KW-0472">Membrane</keyword>
<feature type="domain" description="HAMP" evidence="13">
    <location>
        <begin position="52"/>
        <end position="105"/>
    </location>
</feature>
<evidence type="ECO:0000256" key="9">
    <source>
        <dbReference type="ARBA" id="ARBA00023012"/>
    </source>
</evidence>
<evidence type="ECO:0000259" key="12">
    <source>
        <dbReference type="PROSITE" id="PS50109"/>
    </source>
</evidence>
<organism evidence="14">
    <name type="scientific">uncultured Solirubrobacteraceae bacterium</name>
    <dbReference type="NCBI Taxonomy" id="1162706"/>
    <lineage>
        <taxon>Bacteria</taxon>
        <taxon>Bacillati</taxon>
        <taxon>Actinomycetota</taxon>
        <taxon>Thermoleophilia</taxon>
        <taxon>Solirubrobacterales</taxon>
        <taxon>Solirubrobacteraceae</taxon>
        <taxon>environmental samples</taxon>
    </lineage>
</organism>
<evidence type="ECO:0000256" key="10">
    <source>
        <dbReference type="ARBA" id="ARBA00023136"/>
    </source>
</evidence>
<dbReference type="InterPro" id="IPR003594">
    <property type="entry name" value="HATPase_dom"/>
</dbReference>
<evidence type="ECO:0000256" key="1">
    <source>
        <dbReference type="ARBA" id="ARBA00000085"/>
    </source>
</evidence>
<dbReference type="SMART" id="SM00387">
    <property type="entry name" value="HATPase_c"/>
    <property type="match status" value="1"/>
</dbReference>
<keyword evidence="8 11" id="KW-1133">Transmembrane helix</keyword>
<keyword evidence="7 14" id="KW-0418">Kinase</keyword>
<dbReference type="Gene3D" id="1.10.287.130">
    <property type="match status" value="1"/>
</dbReference>
<reference evidence="14" key="1">
    <citation type="submission" date="2020-02" db="EMBL/GenBank/DDBJ databases">
        <authorList>
            <person name="Meier V. D."/>
        </authorList>
    </citation>
    <scope>NUCLEOTIDE SEQUENCE</scope>
    <source>
        <strain evidence="14">AVDCRST_MAG13</strain>
    </source>
</reference>
<dbReference type="EC" id="2.7.13.3" evidence="3"/>
<feature type="domain" description="Histidine kinase" evidence="12">
    <location>
        <begin position="113"/>
        <end position="326"/>
    </location>
</feature>
<dbReference type="Pfam" id="PF00512">
    <property type="entry name" value="HisKA"/>
    <property type="match status" value="1"/>
</dbReference>
<name>A0A6J4T0E2_9ACTN</name>
<dbReference type="SUPFAM" id="SSF47384">
    <property type="entry name" value="Homodimeric domain of signal transducing histidine kinase"/>
    <property type="match status" value="1"/>
</dbReference>
<dbReference type="EMBL" id="CADCVO010000438">
    <property type="protein sequence ID" value="CAA9509850.1"/>
    <property type="molecule type" value="Genomic_DNA"/>
</dbReference>
<dbReference type="CDD" id="cd00082">
    <property type="entry name" value="HisKA"/>
    <property type="match status" value="1"/>
</dbReference>